<evidence type="ECO:0000256" key="1">
    <source>
        <dbReference type="ARBA" id="ARBA00022729"/>
    </source>
</evidence>
<proteinExistence type="predicted"/>
<keyword evidence="1" id="KW-0732">Signal</keyword>
<feature type="domain" description="Solute-binding protein family 3/N-terminal" evidence="2">
    <location>
        <begin position="23"/>
        <end position="244"/>
    </location>
</feature>
<dbReference type="SMART" id="SM00062">
    <property type="entry name" value="PBPb"/>
    <property type="match status" value="1"/>
</dbReference>
<dbReference type="Pfam" id="PF00497">
    <property type="entry name" value="SBP_bac_3"/>
    <property type="match status" value="1"/>
</dbReference>
<dbReference type="RefSeq" id="WP_349585761.1">
    <property type="nucleotide sequence ID" value="NZ_JBEFLD010000003.1"/>
</dbReference>
<accession>A0ABV1M2U3</accession>
<organism evidence="3 4">
    <name type="scientific">Vogesella oryzagri</name>
    <dbReference type="NCBI Taxonomy" id="3160864"/>
    <lineage>
        <taxon>Bacteria</taxon>
        <taxon>Pseudomonadati</taxon>
        <taxon>Pseudomonadota</taxon>
        <taxon>Betaproteobacteria</taxon>
        <taxon>Neisseriales</taxon>
        <taxon>Chromobacteriaceae</taxon>
        <taxon>Vogesella</taxon>
    </lineage>
</organism>
<dbReference type="PANTHER" id="PTHR35936">
    <property type="entry name" value="MEMBRANE-BOUND LYTIC MUREIN TRANSGLYCOSYLASE F"/>
    <property type="match status" value="1"/>
</dbReference>
<evidence type="ECO:0000313" key="4">
    <source>
        <dbReference type="Proteomes" id="UP001433638"/>
    </source>
</evidence>
<dbReference type="PANTHER" id="PTHR35936:SF19">
    <property type="entry name" value="AMINO-ACID-BINDING PROTEIN YXEM-RELATED"/>
    <property type="match status" value="1"/>
</dbReference>
<dbReference type="Proteomes" id="UP001433638">
    <property type="component" value="Unassembled WGS sequence"/>
</dbReference>
<comment type="caution">
    <text evidence="3">The sequence shown here is derived from an EMBL/GenBank/DDBJ whole genome shotgun (WGS) entry which is preliminary data.</text>
</comment>
<keyword evidence="4" id="KW-1185">Reference proteome</keyword>
<dbReference type="InterPro" id="IPR001638">
    <property type="entry name" value="Solute-binding_3/MltF_N"/>
</dbReference>
<dbReference type="Gene3D" id="3.40.190.10">
    <property type="entry name" value="Periplasmic binding protein-like II"/>
    <property type="match status" value="2"/>
</dbReference>
<sequence length="248" mass="28103">MGARYALLMMALLAPWVVAKPPLLQVGYFYLPPHGYTQHGEPAGFALQYFNRIAAEMGVVAQYRQEPLSRLRRNTQLDMVLYLAASPERARRLHFAARPLLEMQGVLVVSQQSALRQITDPAQLATLRIGIWADGYLSPMLAAVRQQLEPMSGDDVIERSLQKVDLQRIDAFYSPEPYAVRYVLQRMGMPQRFRLLNLPEKPVGLYPAFTSRGLTYQARFERAAESVRKQQPYAVLLQQMLPVTPEGG</sequence>
<evidence type="ECO:0000259" key="2">
    <source>
        <dbReference type="SMART" id="SM00062"/>
    </source>
</evidence>
<dbReference type="EMBL" id="JBEFLD010000003">
    <property type="protein sequence ID" value="MEQ6290346.1"/>
    <property type="molecule type" value="Genomic_DNA"/>
</dbReference>
<dbReference type="SUPFAM" id="SSF53850">
    <property type="entry name" value="Periplasmic binding protein-like II"/>
    <property type="match status" value="1"/>
</dbReference>
<reference evidence="3" key="1">
    <citation type="submission" date="2024-06" db="EMBL/GenBank/DDBJ databases">
        <title>Genome sequence of Vogesella sp. MAHUQ-64.</title>
        <authorList>
            <person name="Huq M.A."/>
        </authorList>
    </citation>
    <scope>NUCLEOTIDE SEQUENCE</scope>
    <source>
        <strain evidence="3">MAHUQ-64</strain>
    </source>
</reference>
<name>A0ABV1M2U3_9NEIS</name>
<evidence type="ECO:0000313" key="3">
    <source>
        <dbReference type="EMBL" id="MEQ6290346.1"/>
    </source>
</evidence>
<gene>
    <name evidence="3" type="ORF">ABNW52_06940</name>
</gene>
<protein>
    <submittedName>
        <fullName evidence="3">Transporter substrate-binding domain-containing protein</fullName>
    </submittedName>
</protein>